<dbReference type="AlphaFoldDB" id="A0AAW0DKQ2"/>
<comment type="caution">
    <text evidence="2">The sequence shown here is derived from an EMBL/GenBank/DDBJ whole genome shotgun (WGS) entry which is preliminary data.</text>
</comment>
<accession>A0AAW0DKQ2</accession>
<organism evidence="2 3">
    <name type="scientific">Favolaschia claudopus</name>
    <dbReference type="NCBI Taxonomy" id="2862362"/>
    <lineage>
        <taxon>Eukaryota</taxon>
        <taxon>Fungi</taxon>
        <taxon>Dikarya</taxon>
        <taxon>Basidiomycota</taxon>
        <taxon>Agaricomycotina</taxon>
        <taxon>Agaricomycetes</taxon>
        <taxon>Agaricomycetidae</taxon>
        <taxon>Agaricales</taxon>
        <taxon>Marasmiineae</taxon>
        <taxon>Mycenaceae</taxon>
        <taxon>Favolaschia</taxon>
    </lineage>
</organism>
<evidence type="ECO:0000313" key="2">
    <source>
        <dbReference type="EMBL" id="KAK7051893.1"/>
    </source>
</evidence>
<name>A0AAW0DKQ2_9AGAR</name>
<evidence type="ECO:0000313" key="3">
    <source>
        <dbReference type="Proteomes" id="UP001362999"/>
    </source>
</evidence>
<dbReference type="Proteomes" id="UP001362999">
    <property type="component" value="Unassembled WGS sequence"/>
</dbReference>
<protein>
    <submittedName>
        <fullName evidence="2">Uncharacterized protein</fullName>
    </submittedName>
</protein>
<keyword evidence="3" id="KW-1185">Reference proteome</keyword>
<reference evidence="2 3" key="1">
    <citation type="journal article" date="2024" name="J Genomics">
        <title>Draft genome sequencing and assembly of Favolaschia claudopus CIRM-BRFM 2984 isolated from oak limbs.</title>
        <authorList>
            <person name="Navarro D."/>
            <person name="Drula E."/>
            <person name="Chaduli D."/>
            <person name="Cazenave R."/>
            <person name="Ahrendt S."/>
            <person name="Wang J."/>
            <person name="Lipzen A."/>
            <person name="Daum C."/>
            <person name="Barry K."/>
            <person name="Grigoriev I.V."/>
            <person name="Favel A."/>
            <person name="Rosso M.N."/>
            <person name="Martin F."/>
        </authorList>
    </citation>
    <scope>NUCLEOTIDE SEQUENCE [LARGE SCALE GENOMIC DNA]</scope>
    <source>
        <strain evidence="2 3">CIRM-BRFM 2984</strain>
    </source>
</reference>
<sequence length="186" mass="20513">MSIRVLPLHPLLSLQPVLKTLYSFSPTSTVMLKRLCTLGCSYPGALLYDEKTWQRAYDLKREKGEDEFALDAAAAIGGGWKVLSSCQPGPRSHHSTPTTAVNSDFHLTQPVRPSDVVVAEKRGIMAGCEQGSRYSRRKPLQSSGDLHLRDSRGGLPSENFRMLESRFGVHIDLAEAHPPPSSPYLL</sequence>
<proteinExistence type="predicted"/>
<evidence type="ECO:0000256" key="1">
    <source>
        <dbReference type="SAM" id="MobiDB-lite"/>
    </source>
</evidence>
<gene>
    <name evidence="2" type="ORF">R3P38DRAFT_3172215</name>
</gene>
<dbReference type="EMBL" id="JAWWNJ010000007">
    <property type="protein sequence ID" value="KAK7051893.1"/>
    <property type="molecule type" value="Genomic_DNA"/>
</dbReference>
<feature type="region of interest" description="Disordered" evidence="1">
    <location>
        <begin position="130"/>
        <end position="153"/>
    </location>
</feature>